<dbReference type="InterPro" id="IPR005119">
    <property type="entry name" value="LysR_subst-bd"/>
</dbReference>
<dbReference type="AlphaFoldDB" id="A0AA42S3L8"/>
<keyword evidence="3" id="KW-0238">DNA-binding</keyword>
<comment type="caution">
    <text evidence="6">The sequence shown here is derived from an EMBL/GenBank/DDBJ whole genome shotgun (WGS) entry which is preliminary data.</text>
</comment>
<dbReference type="PRINTS" id="PR00039">
    <property type="entry name" value="HTHLYSR"/>
</dbReference>
<dbReference type="RefSeq" id="WP_100856807.1">
    <property type="nucleotide sequence ID" value="NZ_CADIJT010000008.1"/>
</dbReference>
<dbReference type="Gene3D" id="1.10.10.10">
    <property type="entry name" value="Winged helix-like DNA-binding domain superfamily/Winged helix DNA-binding domain"/>
    <property type="match status" value="1"/>
</dbReference>
<evidence type="ECO:0000256" key="4">
    <source>
        <dbReference type="ARBA" id="ARBA00023163"/>
    </source>
</evidence>
<evidence type="ECO:0000256" key="1">
    <source>
        <dbReference type="ARBA" id="ARBA00009437"/>
    </source>
</evidence>
<dbReference type="GO" id="GO:0005829">
    <property type="term" value="C:cytosol"/>
    <property type="evidence" value="ECO:0007669"/>
    <property type="project" value="TreeGrafter"/>
</dbReference>
<evidence type="ECO:0000256" key="2">
    <source>
        <dbReference type="ARBA" id="ARBA00023015"/>
    </source>
</evidence>
<reference evidence="6" key="1">
    <citation type="submission" date="2022-09" db="EMBL/GenBank/DDBJ databases">
        <title>Intensive care unit water sources are persistently colonized with multi-drug resistant bacteria and are the site of extensive horizontal gene transfer of antibiotic resistance genes.</title>
        <authorList>
            <person name="Diorio-Toth L."/>
        </authorList>
    </citation>
    <scope>NUCLEOTIDE SEQUENCE</scope>
    <source>
        <strain evidence="6">GD03843</strain>
    </source>
</reference>
<dbReference type="SUPFAM" id="SSF53850">
    <property type="entry name" value="Periplasmic binding protein-like II"/>
    <property type="match status" value="1"/>
</dbReference>
<evidence type="ECO:0000313" key="6">
    <source>
        <dbReference type="EMBL" id="MDH0736989.1"/>
    </source>
</evidence>
<dbReference type="GO" id="GO:0003700">
    <property type="term" value="F:DNA-binding transcription factor activity"/>
    <property type="evidence" value="ECO:0007669"/>
    <property type="project" value="InterPro"/>
</dbReference>
<dbReference type="PANTHER" id="PTHR30419:SF30">
    <property type="entry name" value="LYSR FAMILY TRANSCRIPTIONAL REGULATOR"/>
    <property type="match status" value="1"/>
</dbReference>
<evidence type="ECO:0000256" key="3">
    <source>
        <dbReference type="ARBA" id="ARBA00023125"/>
    </source>
</evidence>
<sequence length="308" mass="33339">MTLDQLKAFLAVVEHGSIRAGARSLDVAQSGLTKQVRRLEQSLGASLFVRANSGIVLTNHGNTLLARARIILGECERAEQDFQSLRGQLSGRLNVGASSEAFARFLPQCIAQLRDQHPAVSVHVASGPSTTLLSGIREGRLDFAVTLVSKRSDMTDLRSDRLTASRPRILCRKGHPLRPATSIRELVGSDWVNTARLGEEGTPSNRLGDWFKLNGLPEPNIAISVESLLDTLNLITSSDFLFLGPEFVLQQSGFEYKLSALDIAEPIPYSDLCVVQRAAVPLAPAAQALASMLISYGRMSEKARAPAV</sequence>
<dbReference type="InterPro" id="IPR036388">
    <property type="entry name" value="WH-like_DNA-bd_sf"/>
</dbReference>
<dbReference type="InterPro" id="IPR036390">
    <property type="entry name" value="WH_DNA-bd_sf"/>
</dbReference>
<proteinExistence type="inferred from homology"/>
<comment type="similarity">
    <text evidence="1">Belongs to the LysR transcriptional regulatory family.</text>
</comment>
<evidence type="ECO:0000313" key="7">
    <source>
        <dbReference type="Proteomes" id="UP001161094"/>
    </source>
</evidence>
<protein>
    <submittedName>
        <fullName evidence="6">LysR substrate-binding domain-containing protein</fullName>
    </submittedName>
</protein>
<gene>
    <name evidence="6" type="ORF">N5D93_14335</name>
</gene>
<dbReference type="FunFam" id="1.10.10.10:FF:000001">
    <property type="entry name" value="LysR family transcriptional regulator"/>
    <property type="match status" value="1"/>
</dbReference>
<organism evidence="6 7">
    <name type="scientific">Achromobacter spanius</name>
    <dbReference type="NCBI Taxonomy" id="217203"/>
    <lineage>
        <taxon>Bacteria</taxon>
        <taxon>Pseudomonadati</taxon>
        <taxon>Pseudomonadota</taxon>
        <taxon>Betaproteobacteria</taxon>
        <taxon>Burkholderiales</taxon>
        <taxon>Alcaligenaceae</taxon>
        <taxon>Achromobacter</taxon>
    </lineage>
</organism>
<name>A0AA42S3L8_9BURK</name>
<dbReference type="Pfam" id="PF03466">
    <property type="entry name" value="LysR_substrate"/>
    <property type="match status" value="1"/>
</dbReference>
<evidence type="ECO:0000259" key="5">
    <source>
        <dbReference type="PROSITE" id="PS50931"/>
    </source>
</evidence>
<dbReference type="InterPro" id="IPR000847">
    <property type="entry name" value="LysR_HTH_N"/>
</dbReference>
<keyword evidence="2" id="KW-0805">Transcription regulation</keyword>
<accession>A0AA42S3L8</accession>
<dbReference type="SUPFAM" id="SSF46785">
    <property type="entry name" value="Winged helix' DNA-binding domain"/>
    <property type="match status" value="1"/>
</dbReference>
<dbReference type="EMBL" id="JAOCDZ010000009">
    <property type="protein sequence ID" value="MDH0736989.1"/>
    <property type="molecule type" value="Genomic_DNA"/>
</dbReference>
<dbReference type="GeneID" id="92909223"/>
<dbReference type="PANTHER" id="PTHR30419">
    <property type="entry name" value="HTH-TYPE TRANSCRIPTIONAL REGULATOR YBHD"/>
    <property type="match status" value="1"/>
</dbReference>
<dbReference type="InterPro" id="IPR050950">
    <property type="entry name" value="HTH-type_LysR_regulators"/>
</dbReference>
<keyword evidence="4" id="KW-0804">Transcription</keyword>
<dbReference type="Proteomes" id="UP001161094">
    <property type="component" value="Unassembled WGS sequence"/>
</dbReference>
<feature type="domain" description="HTH lysR-type" evidence="5">
    <location>
        <begin position="1"/>
        <end position="58"/>
    </location>
</feature>
<dbReference type="Pfam" id="PF00126">
    <property type="entry name" value="HTH_1"/>
    <property type="match status" value="1"/>
</dbReference>
<dbReference type="GO" id="GO:0003677">
    <property type="term" value="F:DNA binding"/>
    <property type="evidence" value="ECO:0007669"/>
    <property type="project" value="UniProtKB-KW"/>
</dbReference>
<dbReference type="PROSITE" id="PS50931">
    <property type="entry name" value="HTH_LYSR"/>
    <property type="match status" value="1"/>
</dbReference>
<dbReference type="KEGG" id="asw:CVS48_25050"/>
<dbReference type="Gene3D" id="3.40.190.10">
    <property type="entry name" value="Periplasmic binding protein-like II"/>
    <property type="match status" value="2"/>
</dbReference>